<organism evidence="2 3">
    <name type="scientific">Streptomyces pseudovenezuelae</name>
    <dbReference type="NCBI Taxonomy" id="67350"/>
    <lineage>
        <taxon>Bacteria</taxon>
        <taxon>Bacillati</taxon>
        <taxon>Actinomycetota</taxon>
        <taxon>Actinomycetes</taxon>
        <taxon>Kitasatosporales</taxon>
        <taxon>Streptomycetaceae</taxon>
        <taxon>Streptomyces</taxon>
        <taxon>Streptomyces aurantiacus group</taxon>
    </lineage>
</organism>
<dbReference type="RefSeq" id="WP_280875716.1">
    <property type="nucleotide sequence ID" value="NZ_JARXVH010000003.1"/>
</dbReference>
<dbReference type="EMBL" id="JARXVH010000003">
    <property type="protein sequence ID" value="MDH6214673.1"/>
    <property type="molecule type" value="Genomic_DNA"/>
</dbReference>
<name>A0ABT6LED4_9ACTN</name>
<protein>
    <submittedName>
        <fullName evidence="2">Uncharacterized protein</fullName>
    </submittedName>
</protein>
<dbReference type="Proteomes" id="UP001160499">
    <property type="component" value="Unassembled WGS sequence"/>
</dbReference>
<evidence type="ECO:0000313" key="3">
    <source>
        <dbReference type="Proteomes" id="UP001160499"/>
    </source>
</evidence>
<feature type="region of interest" description="Disordered" evidence="1">
    <location>
        <begin position="1"/>
        <end position="38"/>
    </location>
</feature>
<accession>A0ABT6LED4</accession>
<gene>
    <name evidence="2" type="ORF">M2283_001956</name>
</gene>
<proteinExistence type="predicted"/>
<keyword evidence="3" id="KW-1185">Reference proteome</keyword>
<sequence>MTETPWYMRTVDPGALDTNDPERKRKHLESIASSASAEGDAMVAHLKAAEARGVEIDPSTRMAMGYATVARKAAAQLGDAPQRQTSAGDADLTPEQRIARGYGTSN</sequence>
<evidence type="ECO:0000256" key="1">
    <source>
        <dbReference type="SAM" id="MobiDB-lite"/>
    </source>
</evidence>
<reference evidence="2 3" key="1">
    <citation type="submission" date="2023-04" db="EMBL/GenBank/DDBJ databases">
        <title>Forest soil microbial communities from Buena Vista Peninsula, Colon Province, Panama.</title>
        <authorList>
            <person name="Bouskill N."/>
        </authorList>
    </citation>
    <scope>NUCLEOTIDE SEQUENCE [LARGE SCALE GENOMIC DNA]</scope>
    <source>
        <strain evidence="2 3">GGS1</strain>
    </source>
</reference>
<feature type="region of interest" description="Disordered" evidence="1">
    <location>
        <begin position="77"/>
        <end position="106"/>
    </location>
</feature>
<comment type="caution">
    <text evidence="2">The sequence shown here is derived from an EMBL/GenBank/DDBJ whole genome shotgun (WGS) entry which is preliminary data.</text>
</comment>
<evidence type="ECO:0000313" key="2">
    <source>
        <dbReference type="EMBL" id="MDH6214673.1"/>
    </source>
</evidence>